<dbReference type="RefSeq" id="WP_318750481.1">
    <property type="nucleotide sequence ID" value="NZ_CP132508.1"/>
</dbReference>
<comment type="similarity">
    <text evidence="3">Belongs to the glycosyl hydrolase 5 (cellulase A) family.</text>
</comment>
<keyword evidence="2 3" id="KW-0326">Glycosidase</keyword>
<dbReference type="EMBL" id="CP132508">
    <property type="protein sequence ID" value="WPD18678.1"/>
    <property type="molecule type" value="Genomic_DNA"/>
</dbReference>
<proteinExistence type="inferred from homology"/>
<gene>
    <name evidence="5" type="ORF">Q5761_09975</name>
</gene>
<dbReference type="SUPFAM" id="SSF51445">
    <property type="entry name" value="(Trans)glycosidases"/>
    <property type="match status" value="1"/>
</dbReference>
<evidence type="ECO:0000256" key="2">
    <source>
        <dbReference type="ARBA" id="ARBA00023295"/>
    </source>
</evidence>
<evidence type="ECO:0000313" key="6">
    <source>
        <dbReference type="Proteomes" id="UP001304683"/>
    </source>
</evidence>
<dbReference type="InterPro" id="IPR017853">
    <property type="entry name" value="GH"/>
</dbReference>
<protein>
    <submittedName>
        <fullName evidence="5">Cellulase family glycosylhydrolase</fullName>
    </submittedName>
</protein>
<evidence type="ECO:0000313" key="5">
    <source>
        <dbReference type="EMBL" id="WPD18678.1"/>
    </source>
</evidence>
<dbReference type="InterPro" id="IPR050386">
    <property type="entry name" value="Glycosyl_hydrolase_5"/>
</dbReference>
<name>A0ABZ0QQM6_9FIRM</name>
<dbReference type="Gene3D" id="3.20.20.80">
    <property type="entry name" value="Glycosidases"/>
    <property type="match status" value="1"/>
</dbReference>
<dbReference type="InterPro" id="IPR001547">
    <property type="entry name" value="Glyco_hydro_5"/>
</dbReference>
<evidence type="ECO:0000259" key="4">
    <source>
        <dbReference type="Pfam" id="PF00150"/>
    </source>
</evidence>
<feature type="domain" description="Glycoside hydrolase family 5" evidence="4">
    <location>
        <begin position="76"/>
        <end position="336"/>
    </location>
</feature>
<keyword evidence="1 3" id="KW-0378">Hydrolase</keyword>
<dbReference type="PANTHER" id="PTHR31297">
    <property type="entry name" value="GLUCAN ENDO-1,6-BETA-GLUCOSIDASE B"/>
    <property type="match status" value="1"/>
</dbReference>
<dbReference type="Proteomes" id="UP001304683">
    <property type="component" value="Chromosome"/>
</dbReference>
<keyword evidence="6" id="KW-1185">Reference proteome</keyword>
<dbReference type="Pfam" id="PF00150">
    <property type="entry name" value="Cellulase"/>
    <property type="match status" value="1"/>
</dbReference>
<evidence type="ECO:0000256" key="3">
    <source>
        <dbReference type="RuleBase" id="RU361153"/>
    </source>
</evidence>
<sequence>MDLLQVKGKHIVDGSGRPVHLRGVCFGGWLNMENFIAGYLGTEDNLRQVVRRELGEERYHAFFEGFRDAFIGPDDFAFLRRIGVTAVRIPFNYRMFESDMNPGTYDERGFHHLDRAIAAAREAGIYVILDLHAAPGWQNEHWHSDNAHGVSLLWHDRNYQIRGRELWRHIARHYRGEPAVAGYNLLNEPNAPSIQMLNDLYNEWIAAIREVDPDHIVFLEGNNFSREFAGLEVDFKDNIVFSSHNYTIVTHRARMYPGWIGDLYVDRSFMERTFLEVSRWLIEQDHPAWVGEFGALFDGPVNQWSNSDAARLKALADQLDIFNAYDQHWTIWTYKDVGVQGLAVSDPNCEYMRRIRPILALKRRLGTDAWLAREEGWLVGRVRALVEDAMAMVDDFSLDRQRIVRGLVERGIFSYFANQLAPLYVNCFADLTANEIREMMTEAFAFSHCVIRQRLVEVIEAALKGSPAPRST</sequence>
<accession>A0ABZ0QQM6</accession>
<dbReference type="PANTHER" id="PTHR31297:SF13">
    <property type="entry name" value="PUTATIVE-RELATED"/>
    <property type="match status" value="1"/>
</dbReference>
<evidence type="ECO:0000256" key="1">
    <source>
        <dbReference type="ARBA" id="ARBA00022801"/>
    </source>
</evidence>
<reference evidence="5 6" key="1">
    <citation type="submission" date="2023-08" db="EMBL/GenBank/DDBJ databases">
        <title>Genome sequence of Thermaerobacter compostii strain Ins1, a spore-forming filamentous bacterium isolated from a deep geothermal reservoir.</title>
        <authorList>
            <person name="Bregnard D."/>
            <person name="Gonzalez D."/>
            <person name="Junier P."/>
        </authorList>
    </citation>
    <scope>NUCLEOTIDE SEQUENCE [LARGE SCALE GENOMIC DNA]</scope>
    <source>
        <strain evidence="5 6">Ins1</strain>
    </source>
</reference>
<organism evidence="5 6">
    <name type="scientific">Thermaerobacter composti</name>
    <dbReference type="NCBI Taxonomy" id="554949"/>
    <lineage>
        <taxon>Bacteria</taxon>
        <taxon>Bacillati</taxon>
        <taxon>Bacillota</taxon>
        <taxon>Clostridia</taxon>
        <taxon>Eubacteriales</taxon>
        <taxon>Clostridiales Family XVII. Incertae Sedis</taxon>
        <taxon>Thermaerobacter</taxon>
    </lineage>
</organism>